<feature type="DNA-binding region" description="H-T-H motif" evidence="5">
    <location>
        <begin position="31"/>
        <end position="50"/>
    </location>
</feature>
<dbReference type="InterPro" id="IPR036271">
    <property type="entry name" value="Tet_transcr_reg_TetR-rel_C_sf"/>
</dbReference>
<keyword evidence="3 5" id="KW-0238">DNA-binding</keyword>
<evidence type="ECO:0000313" key="9">
    <source>
        <dbReference type="Proteomes" id="UP000323380"/>
    </source>
</evidence>
<gene>
    <name evidence="8" type="ORF">FXF69_28735</name>
</gene>
<dbReference type="InterPro" id="IPR001647">
    <property type="entry name" value="HTH_TetR"/>
</dbReference>
<evidence type="ECO:0000256" key="2">
    <source>
        <dbReference type="ARBA" id="ARBA00023015"/>
    </source>
</evidence>
<dbReference type="RefSeq" id="WP_067889996.1">
    <property type="nucleotide sequence ID" value="NZ_VSFG01000007.1"/>
</dbReference>
<keyword evidence="2" id="KW-0805">Transcription regulation</keyword>
<evidence type="ECO:0000313" key="8">
    <source>
        <dbReference type="EMBL" id="TYB42770.1"/>
    </source>
</evidence>
<dbReference type="Proteomes" id="UP000323380">
    <property type="component" value="Unassembled WGS sequence"/>
</dbReference>
<proteinExistence type="predicted"/>
<evidence type="ECO:0000256" key="3">
    <source>
        <dbReference type="ARBA" id="ARBA00023125"/>
    </source>
</evidence>
<dbReference type="GO" id="GO:0000976">
    <property type="term" value="F:transcription cis-regulatory region binding"/>
    <property type="evidence" value="ECO:0007669"/>
    <property type="project" value="TreeGrafter"/>
</dbReference>
<organism evidence="8 9">
    <name type="scientific">Actinomadura chibensis</name>
    <dbReference type="NCBI Taxonomy" id="392828"/>
    <lineage>
        <taxon>Bacteria</taxon>
        <taxon>Bacillati</taxon>
        <taxon>Actinomycetota</taxon>
        <taxon>Actinomycetes</taxon>
        <taxon>Streptosporangiales</taxon>
        <taxon>Thermomonosporaceae</taxon>
        <taxon>Actinomadura</taxon>
    </lineage>
</organism>
<dbReference type="PROSITE" id="PS50977">
    <property type="entry name" value="HTH_TETR_2"/>
    <property type="match status" value="1"/>
</dbReference>
<dbReference type="Pfam" id="PF00440">
    <property type="entry name" value="TetR_N"/>
    <property type="match status" value="1"/>
</dbReference>
<dbReference type="Gene3D" id="1.10.357.10">
    <property type="entry name" value="Tetracycline Repressor, domain 2"/>
    <property type="match status" value="1"/>
</dbReference>
<accession>A0A5D0NEB3</accession>
<dbReference type="InterPro" id="IPR009057">
    <property type="entry name" value="Homeodomain-like_sf"/>
</dbReference>
<evidence type="ECO:0000256" key="4">
    <source>
        <dbReference type="ARBA" id="ARBA00023163"/>
    </source>
</evidence>
<dbReference type="SUPFAM" id="SSF48498">
    <property type="entry name" value="Tetracyclin repressor-like, C-terminal domain"/>
    <property type="match status" value="1"/>
</dbReference>
<dbReference type="EMBL" id="VSFG01000007">
    <property type="protein sequence ID" value="TYB42770.1"/>
    <property type="molecule type" value="Genomic_DNA"/>
</dbReference>
<evidence type="ECO:0000256" key="5">
    <source>
        <dbReference type="PROSITE-ProRule" id="PRU00335"/>
    </source>
</evidence>
<dbReference type="GO" id="GO:0003700">
    <property type="term" value="F:DNA-binding transcription factor activity"/>
    <property type="evidence" value="ECO:0007669"/>
    <property type="project" value="TreeGrafter"/>
</dbReference>
<keyword evidence="4" id="KW-0804">Transcription</keyword>
<evidence type="ECO:0000256" key="1">
    <source>
        <dbReference type="ARBA" id="ARBA00022491"/>
    </source>
</evidence>
<dbReference type="InterPro" id="IPR039538">
    <property type="entry name" value="BetI_C"/>
</dbReference>
<feature type="region of interest" description="Disordered" evidence="6">
    <location>
        <begin position="200"/>
        <end position="225"/>
    </location>
</feature>
<dbReference type="InterPro" id="IPR050109">
    <property type="entry name" value="HTH-type_TetR-like_transc_reg"/>
</dbReference>
<dbReference type="SUPFAM" id="SSF46689">
    <property type="entry name" value="Homeodomain-like"/>
    <property type="match status" value="1"/>
</dbReference>
<evidence type="ECO:0000256" key="6">
    <source>
        <dbReference type="SAM" id="MobiDB-lite"/>
    </source>
</evidence>
<dbReference type="PANTHER" id="PTHR30055:SF234">
    <property type="entry name" value="HTH-TYPE TRANSCRIPTIONAL REGULATOR BETI"/>
    <property type="match status" value="1"/>
</dbReference>
<comment type="caution">
    <text evidence="8">The sequence shown here is derived from an EMBL/GenBank/DDBJ whole genome shotgun (WGS) entry which is preliminary data.</text>
</comment>
<keyword evidence="9" id="KW-1185">Reference proteome</keyword>
<reference evidence="8 9" key="1">
    <citation type="submission" date="2019-08" db="EMBL/GenBank/DDBJ databases">
        <title>Actinomadura sp. nov. CYP1-5 isolated from mountain soil.</title>
        <authorList>
            <person name="Songsumanus A."/>
            <person name="Kuncharoen N."/>
            <person name="Kudo T."/>
            <person name="Yuki M."/>
            <person name="Igarashi Y."/>
            <person name="Tanasupawat S."/>
        </authorList>
    </citation>
    <scope>NUCLEOTIDE SEQUENCE [LARGE SCALE GENOMIC DNA]</scope>
    <source>
        <strain evidence="8 9">JCM 14158</strain>
    </source>
</reference>
<dbReference type="STRING" id="1220554.GCA_001552135_02608"/>
<name>A0A5D0NEB3_9ACTN</name>
<dbReference type="Pfam" id="PF13977">
    <property type="entry name" value="TetR_C_6"/>
    <property type="match status" value="1"/>
</dbReference>
<evidence type="ECO:0000259" key="7">
    <source>
        <dbReference type="PROSITE" id="PS50977"/>
    </source>
</evidence>
<sequence length="225" mass="24001">MARPSRAHERRADLVAAARRAVLERGMLDLRLRDVAAAAEMSPGSVLYYYPTLTDLLRDVQREAVDRFCAAREEAVRGEPDPRRRLTAMVRSGLPSGPGDELCVLLYELGTVARRDASYAAEHIRLYERQVGIYSGILEAGAATGAFALTRDAGAIARNLVALEDGYGLHIVMAVPTVDTARAEALLLAAASDATGCDLTAPEAPVGPAAPEAPPQPEDPLDELA</sequence>
<feature type="compositionally biased region" description="Low complexity" evidence="6">
    <location>
        <begin position="201"/>
        <end position="210"/>
    </location>
</feature>
<keyword evidence="1" id="KW-0678">Repressor</keyword>
<feature type="domain" description="HTH tetR-type" evidence="7">
    <location>
        <begin position="8"/>
        <end position="68"/>
    </location>
</feature>
<dbReference type="PANTHER" id="PTHR30055">
    <property type="entry name" value="HTH-TYPE TRANSCRIPTIONAL REGULATOR RUTR"/>
    <property type="match status" value="1"/>
</dbReference>
<dbReference type="AlphaFoldDB" id="A0A5D0NEB3"/>
<protein>
    <submittedName>
        <fullName evidence="8">TetR/AcrR family transcriptional regulator</fullName>
    </submittedName>
</protein>